<name>A0A9D0ZTG8_9FIRM</name>
<evidence type="ECO:0000313" key="1">
    <source>
        <dbReference type="EMBL" id="HIQ91075.1"/>
    </source>
</evidence>
<accession>A0A9D0ZTG8</accession>
<dbReference type="InterPro" id="IPR051251">
    <property type="entry name" value="STK_FNIP-Repeat"/>
</dbReference>
<protein>
    <submittedName>
        <fullName evidence="1">Leucine-rich repeat domain-containing protein</fullName>
    </submittedName>
</protein>
<dbReference type="InterPro" id="IPR026906">
    <property type="entry name" value="LRR_5"/>
</dbReference>
<dbReference type="AlphaFoldDB" id="A0A9D0ZTG8"/>
<comment type="caution">
    <text evidence="1">The sequence shown here is derived from an EMBL/GenBank/DDBJ whole genome shotgun (WGS) entry which is preliminary data.</text>
</comment>
<organism evidence="1 2">
    <name type="scientific">Candidatus Coprosoma intestinipullorum</name>
    <dbReference type="NCBI Taxonomy" id="2840752"/>
    <lineage>
        <taxon>Bacteria</taxon>
        <taxon>Bacillati</taxon>
        <taxon>Bacillota</taxon>
        <taxon>Bacillota incertae sedis</taxon>
        <taxon>Candidatus Coprosoma</taxon>
    </lineage>
</organism>
<dbReference type="Proteomes" id="UP000886786">
    <property type="component" value="Unassembled WGS sequence"/>
</dbReference>
<dbReference type="Gene3D" id="3.80.10.10">
    <property type="entry name" value="Ribonuclease Inhibitor"/>
    <property type="match status" value="3"/>
</dbReference>
<dbReference type="PANTHER" id="PTHR32134">
    <property type="entry name" value="FNIP REPEAT-CONTAINING PROTEIN"/>
    <property type="match status" value="1"/>
</dbReference>
<dbReference type="EMBL" id="DVFV01000096">
    <property type="protein sequence ID" value="HIQ91075.1"/>
    <property type="molecule type" value="Genomic_DNA"/>
</dbReference>
<proteinExistence type="predicted"/>
<gene>
    <name evidence="1" type="ORF">IAB27_05590</name>
</gene>
<reference evidence="1" key="2">
    <citation type="journal article" date="2021" name="PeerJ">
        <title>Extensive microbial diversity within the chicken gut microbiome revealed by metagenomics and culture.</title>
        <authorList>
            <person name="Gilroy R."/>
            <person name="Ravi A."/>
            <person name="Getino M."/>
            <person name="Pursley I."/>
            <person name="Horton D.L."/>
            <person name="Alikhan N.F."/>
            <person name="Baker D."/>
            <person name="Gharbi K."/>
            <person name="Hall N."/>
            <person name="Watson M."/>
            <person name="Adriaenssens E.M."/>
            <person name="Foster-Nyarko E."/>
            <person name="Jarju S."/>
            <person name="Secka A."/>
            <person name="Antonio M."/>
            <person name="Oren A."/>
            <person name="Chaudhuri R.R."/>
            <person name="La Ragione R."/>
            <person name="Hildebrand F."/>
            <person name="Pallen M.J."/>
        </authorList>
    </citation>
    <scope>NUCLEOTIDE SEQUENCE</scope>
    <source>
        <strain evidence="1">CHK147-3167</strain>
    </source>
</reference>
<dbReference type="InterPro" id="IPR032675">
    <property type="entry name" value="LRR_dom_sf"/>
</dbReference>
<dbReference type="Pfam" id="PF13306">
    <property type="entry name" value="LRR_5"/>
    <property type="match status" value="2"/>
</dbReference>
<reference evidence="1" key="1">
    <citation type="submission" date="2020-10" db="EMBL/GenBank/DDBJ databases">
        <authorList>
            <person name="Gilroy R."/>
        </authorList>
    </citation>
    <scope>NUCLEOTIDE SEQUENCE</scope>
    <source>
        <strain evidence="1">CHK147-3167</strain>
    </source>
</reference>
<dbReference type="PANTHER" id="PTHR32134:SF173">
    <property type="entry name" value="FNIP REPEAT-CONTAINING PROTEIN-RELATED"/>
    <property type="match status" value="1"/>
</dbReference>
<evidence type="ECO:0000313" key="2">
    <source>
        <dbReference type="Proteomes" id="UP000886786"/>
    </source>
</evidence>
<sequence>MHRIRRKKEKQKKKIIIISTFLFLIIMTSGYAAFSTNITLRAKGNIKERPQDESCFTYYDNGDGTLTVSGYDVEKCGTDVNIPEKINGLSVTKIGDGTWQTNKGFSKLGLTSVVIPDTVTTIGVFAFYGNNISKLKLGDGVKKIGGEAFNHNDLTELVLPDGLEYLDNEAFAQNKLTHAELPKSLTYMGGGVFNRNNFPEDNPIVYGVDANGNTDYTVLDSYARNELNNYVIPSTVKTIAHRAFRGVRINGLTIPSNVETLNSQAFNSAVINSIMIEDGLKNIISSDSYGGGTFKETVFNCELTLPSTVEYIDVNTFNGSNIKTINIKKGEGSIIGEPWGASRAKVNWLG</sequence>